<name>A0ABT9HBH7_9SPHN</name>
<evidence type="ECO:0000256" key="1">
    <source>
        <dbReference type="ARBA" id="ARBA00022490"/>
    </source>
</evidence>
<keyword evidence="3" id="KW-1015">Disulfide bond</keyword>
<dbReference type="Pfam" id="PF01430">
    <property type="entry name" value="HSP33"/>
    <property type="match status" value="1"/>
</dbReference>
<accession>A0ABT9HBH7</accession>
<keyword evidence="4" id="KW-0143">Chaperone</keyword>
<proteinExistence type="predicted"/>
<dbReference type="Gene3D" id="3.55.30.10">
    <property type="entry name" value="Hsp33 domain"/>
    <property type="match status" value="1"/>
</dbReference>
<evidence type="ECO:0000313" key="6">
    <source>
        <dbReference type="EMBL" id="MDP4540678.1"/>
    </source>
</evidence>
<dbReference type="CDD" id="cd00498">
    <property type="entry name" value="Hsp33"/>
    <property type="match status" value="1"/>
</dbReference>
<dbReference type="SUPFAM" id="SSF64397">
    <property type="entry name" value="Hsp33 domain"/>
    <property type="match status" value="1"/>
</dbReference>
<keyword evidence="5" id="KW-0676">Redox-active center</keyword>
<evidence type="ECO:0000256" key="4">
    <source>
        <dbReference type="ARBA" id="ARBA00023186"/>
    </source>
</evidence>
<evidence type="ECO:0000256" key="3">
    <source>
        <dbReference type="ARBA" id="ARBA00023157"/>
    </source>
</evidence>
<keyword evidence="1" id="KW-0963">Cytoplasm</keyword>
<evidence type="ECO:0000313" key="7">
    <source>
        <dbReference type="Proteomes" id="UP001235664"/>
    </source>
</evidence>
<dbReference type="PANTHER" id="PTHR30111">
    <property type="entry name" value="33 KDA CHAPERONIN"/>
    <property type="match status" value="1"/>
</dbReference>
<dbReference type="InterPro" id="IPR000397">
    <property type="entry name" value="Heat_shock_Hsp33"/>
</dbReference>
<dbReference type="InterPro" id="IPR016154">
    <property type="entry name" value="Heat_shock_Hsp33_C"/>
</dbReference>
<keyword evidence="7" id="KW-1185">Reference proteome</keyword>
<reference evidence="6 7" key="1">
    <citation type="submission" date="2023-08" db="EMBL/GenBank/DDBJ databases">
        <title>genomic of DY56.</title>
        <authorList>
            <person name="Wang Y."/>
        </authorList>
    </citation>
    <scope>NUCLEOTIDE SEQUENCE [LARGE SCALE GENOMIC DNA]</scope>
    <source>
        <strain evidence="6 7">DY56-A-20</strain>
    </source>
</reference>
<dbReference type="PIRSF" id="PIRSF005261">
    <property type="entry name" value="Heat_shock_Hsp33"/>
    <property type="match status" value="1"/>
</dbReference>
<dbReference type="InterPro" id="IPR016153">
    <property type="entry name" value="Heat_shock_Hsp33_N"/>
</dbReference>
<keyword evidence="2" id="KW-0862">Zinc</keyword>
<organism evidence="6 7">
    <name type="scientific">Qipengyuania benthica</name>
    <dbReference type="NCBI Taxonomy" id="3067651"/>
    <lineage>
        <taxon>Bacteria</taxon>
        <taxon>Pseudomonadati</taxon>
        <taxon>Pseudomonadota</taxon>
        <taxon>Alphaproteobacteria</taxon>
        <taxon>Sphingomonadales</taxon>
        <taxon>Erythrobacteraceae</taxon>
        <taxon>Qipengyuania</taxon>
    </lineage>
</organism>
<dbReference type="Gene3D" id="3.90.1280.10">
    <property type="entry name" value="HSP33 redox switch-like"/>
    <property type="match status" value="1"/>
</dbReference>
<evidence type="ECO:0000256" key="5">
    <source>
        <dbReference type="ARBA" id="ARBA00023284"/>
    </source>
</evidence>
<dbReference type="PANTHER" id="PTHR30111:SF1">
    <property type="entry name" value="33 KDA CHAPERONIN"/>
    <property type="match status" value="1"/>
</dbReference>
<evidence type="ECO:0000256" key="2">
    <source>
        <dbReference type="ARBA" id="ARBA00022833"/>
    </source>
</evidence>
<dbReference type="InterPro" id="IPR023212">
    <property type="entry name" value="Hsp33_helix_hairpin_bin_dom_sf"/>
</dbReference>
<dbReference type="SUPFAM" id="SSF118352">
    <property type="entry name" value="HSP33 redox switch-like"/>
    <property type="match status" value="1"/>
</dbReference>
<dbReference type="EMBL" id="JAVAIL010000005">
    <property type="protein sequence ID" value="MDP4540678.1"/>
    <property type="molecule type" value="Genomic_DNA"/>
</dbReference>
<dbReference type="RefSeq" id="WP_305930682.1">
    <property type="nucleotide sequence ID" value="NZ_JAVAIL010000005.1"/>
</dbReference>
<dbReference type="Gene3D" id="1.10.287.480">
    <property type="entry name" value="helix hairpin bin"/>
    <property type="match status" value="1"/>
</dbReference>
<gene>
    <name evidence="6" type="ORF">Q9K01_13685</name>
</gene>
<comment type="caution">
    <text evidence="6">The sequence shown here is derived from an EMBL/GenBank/DDBJ whole genome shotgun (WGS) entry which is preliminary data.</text>
</comment>
<protein>
    <submittedName>
        <fullName evidence="6">Hsp33 family molecular chaperone HslO</fullName>
    </submittedName>
</protein>
<sequence>MTDHEETYSERTLGFSIPSRDARGRLVRLDRTVDEILSAHAYPPPIANLLGEALVLTALIGSLLKDDGSQVTMQAQTESGAVNLFVCDYRGGALRGYVDFDADALAELGANPTLYALFGKAYLALTFDMTDGRGRYQGIVPLEGESLARACEGYFVQSEQLPTLIRTSVTTGPKGSRAAGMLVQHLADGEEGRERLHVRLDHPEWEHVAVMAGSLRHDELLDPELSLEAIVWRLFHEEEEVRAARGAAIERGCRCTSEHYRSVLTRFPEAERAEMRDEEGMIVVDCAFCSRQFPIAA</sequence>
<dbReference type="Proteomes" id="UP001235664">
    <property type="component" value="Unassembled WGS sequence"/>
</dbReference>